<evidence type="ECO:0000313" key="14">
    <source>
        <dbReference type="RGD" id="1563387"/>
    </source>
</evidence>
<keyword evidence="3 9" id="KW-0812">Transmembrane</keyword>
<keyword evidence="8" id="KW-0325">Glycoprotein</keyword>
<evidence type="ECO:0000256" key="3">
    <source>
        <dbReference type="ARBA" id="ARBA00022692"/>
    </source>
</evidence>
<dbReference type="KEGG" id="rno:501779"/>
<evidence type="ECO:0000256" key="9">
    <source>
        <dbReference type="SAM" id="Phobius"/>
    </source>
</evidence>
<dbReference type="GO" id="GO:0150077">
    <property type="term" value="P:regulation of neuroinflammatory response"/>
    <property type="evidence" value="ECO:0007669"/>
    <property type="project" value="InterPro"/>
</dbReference>
<dbReference type="PaxDb" id="10116-ENSRNOP00000039646"/>
<keyword evidence="10" id="KW-0732">Signal</keyword>
<dbReference type="InterPro" id="IPR013162">
    <property type="entry name" value="CD80_C2-set"/>
</dbReference>
<feature type="domain" description="Ig-like" evidence="11">
    <location>
        <begin position="40"/>
        <end position="131"/>
    </location>
</feature>
<evidence type="ECO:0000256" key="8">
    <source>
        <dbReference type="ARBA" id="ARBA00023180"/>
    </source>
</evidence>
<dbReference type="GO" id="GO:0009897">
    <property type="term" value="C:external side of plasma membrane"/>
    <property type="evidence" value="ECO:0000318"/>
    <property type="project" value="GO_Central"/>
</dbReference>
<keyword evidence="13" id="KW-1185">Reference proteome</keyword>
<feature type="transmembrane region" description="Helical" evidence="9">
    <location>
        <begin position="244"/>
        <end position="263"/>
    </location>
</feature>
<evidence type="ECO:0000256" key="2">
    <source>
        <dbReference type="ARBA" id="ARBA00008215"/>
    </source>
</evidence>
<dbReference type="Proteomes" id="UP000002494">
    <property type="component" value="Chromosome 11"/>
</dbReference>
<dbReference type="InterPro" id="IPR007110">
    <property type="entry name" value="Ig-like_dom"/>
</dbReference>
<dbReference type="InterPro" id="IPR040012">
    <property type="entry name" value="CD200R"/>
</dbReference>
<dbReference type="GeneTree" id="ENSGT00390000014496"/>
<dbReference type="Gene3D" id="2.60.40.10">
    <property type="entry name" value="Immunoglobulins"/>
    <property type="match status" value="2"/>
</dbReference>
<name>D3ZJX0_RAT</name>
<dbReference type="Ensembl" id="ENSRNOT00000043917.6">
    <property type="protein sequence ID" value="ENSRNOP00000039646.4"/>
    <property type="gene ID" value="ENSRNOG00000002046.9"/>
</dbReference>
<dbReference type="PeptideAtlas" id="D3ZJX0"/>
<dbReference type="AGR" id="RGD:1563387"/>
<dbReference type="InterPro" id="IPR001152">
    <property type="entry name" value="Beta-thymosin"/>
</dbReference>
<evidence type="ECO:0000259" key="11">
    <source>
        <dbReference type="PROSITE" id="PS50835"/>
    </source>
</evidence>
<reference evidence="12" key="1">
    <citation type="submission" date="2024-01" db="EMBL/GenBank/DDBJ databases">
        <title>GRCr8: a new rat reference genome assembly contstructed from accurate long reads and long range scaffolding.</title>
        <authorList>
            <person name="Doris P.A."/>
            <person name="Kalbfleisch T."/>
            <person name="Li K."/>
            <person name="Howe K."/>
            <person name="Wood J."/>
        </authorList>
    </citation>
    <scope>NUCLEOTIDE SEQUENCE [LARGE SCALE GENOMIC DNA]</scope>
    <source>
        <strain evidence="12">Brown Norway</strain>
    </source>
</reference>
<dbReference type="Pfam" id="PF01290">
    <property type="entry name" value="Thymosin"/>
    <property type="match status" value="1"/>
</dbReference>
<keyword evidence="5 9" id="KW-0472">Membrane</keyword>
<dbReference type="Bgee" id="ENSRNOG00000002046">
    <property type="expression patterns" value="Expressed in spleen and 8 other cell types or tissues"/>
</dbReference>
<dbReference type="OrthoDB" id="8915654at2759"/>
<evidence type="ECO:0000256" key="5">
    <source>
        <dbReference type="ARBA" id="ARBA00023136"/>
    </source>
</evidence>
<evidence type="ECO:0000313" key="13">
    <source>
        <dbReference type="Proteomes" id="UP000002494"/>
    </source>
</evidence>
<dbReference type="SMR" id="D3ZJX0"/>
<gene>
    <name evidence="12 14" type="primary">Cd200r1l</name>
</gene>
<dbReference type="SUPFAM" id="SSF48726">
    <property type="entry name" value="Immunoglobulin"/>
    <property type="match status" value="2"/>
</dbReference>
<dbReference type="PROSITE" id="PS50835">
    <property type="entry name" value="IG_LIKE"/>
    <property type="match status" value="2"/>
</dbReference>
<dbReference type="PANTHER" id="PTHR21462">
    <property type="entry name" value="CELL SURFACE GLYCOPROTEIN OX2 RECEPTOR PRECURSOR"/>
    <property type="match status" value="1"/>
</dbReference>
<accession>D3ZJX0</accession>
<feature type="chain" id="PRO_5047236377" evidence="10">
    <location>
        <begin position="24"/>
        <end position="312"/>
    </location>
</feature>
<dbReference type="Pfam" id="PF07686">
    <property type="entry name" value="V-set"/>
    <property type="match status" value="1"/>
</dbReference>
<evidence type="ECO:0000256" key="10">
    <source>
        <dbReference type="SAM" id="SignalP"/>
    </source>
</evidence>
<dbReference type="InterPro" id="IPR036179">
    <property type="entry name" value="Ig-like_dom_sf"/>
</dbReference>
<dbReference type="STRING" id="10116.ENSRNOP00000039646"/>
<dbReference type="OMA" id="CTAERIT"/>
<comment type="similarity">
    <text evidence="2">Belongs to the CD200R family.</text>
</comment>
<dbReference type="ExpressionAtlas" id="D3ZJX0">
    <property type="expression patterns" value="baseline and differential"/>
</dbReference>
<reference evidence="12" key="3">
    <citation type="submission" date="2025-09" db="UniProtKB">
        <authorList>
            <consortium name="Ensembl"/>
        </authorList>
    </citation>
    <scope>IDENTIFICATION</scope>
    <source>
        <strain evidence="12">Brown Norway</strain>
    </source>
</reference>
<evidence type="ECO:0000256" key="6">
    <source>
        <dbReference type="ARBA" id="ARBA00023157"/>
    </source>
</evidence>
<dbReference type="FunCoup" id="D3ZJX0">
    <property type="interactions" value="6"/>
</dbReference>
<evidence type="ECO:0000256" key="1">
    <source>
        <dbReference type="ARBA" id="ARBA00004479"/>
    </source>
</evidence>
<dbReference type="PANTHER" id="PTHR21462:SF2">
    <property type="entry name" value="CELL SURFACE GLYCOPROTEIN CD200 RECEPTOR 2"/>
    <property type="match status" value="1"/>
</dbReference>
<evidence type="ECO:0000256" key="7">
    <source>
        <dbReference type="ARBA" id="ARBA00023170"/>
    </source>
</evidence>
<dbReference type="CTD" id="344807"/>
<keyword evidence="4 9" id="KW-1133">Transmembrane helix</keyword>
<dbReference type="InterPro" id="IPR013783">
    <property type="entry name" value="Ig-like_fold"/>
</dbReference>
<feature type="domain" description="Ig-like" evidence="11">
    <location>
        <begin position="157"/>
        <end position="226"/>
    </location>
</feature>
<protein>
    <submittedName>
        <fullName evidence="12">CD200 receptor 1-like</fullName>
    </submittedName>
</protein>
<dbReference type="AlphaFoldDB" id="D3ZJX0"/>
<dbReference type="InterPro" id="IPR013106">
    <property type="entry name" value="Ig_V-set"/>
</dbReference>
<feature type="signal peptide" evidence="10">
    <location>
        <begin position="1"/>
        <end position="23"/>
    </location>
</feature>
<evidence type="ECO:0000313" key="12">
    <source>
        <dbReference type="Ensembl" id="ENSRNOP00000039646.4"/>
    </source>
</evidence>
<sequence length="312" mass="34054">MHALWKTPALTLLIFITMLVTESSCPDKNQTMQNSSSPMPEVNTTVFVQMGTKALLCCPSSPLTKVVLVTWIITPRGQPPCIISYKAETRETHESNCSDRSITWASTPDLPPDLQISAVALQHEGRYSCDIALPDGNFRNIYDLQVLVPPEAIHFPGENRTAVCEAIAGKPAAQITWTPDGDCVTKTESHSNGTVTVRSTCNWEQSNVSVVFCVVSHLTTGNQSLSIELGRGGTSSPPSLLTIIYVKMALLGIILLIVGFSFFQKRNYTSNASGSTWSASSERESMSCRKMADKLDMGQISSFDKAKLKKTE</sequence>
<dbReference type="RGD" id="1563387">
    <property type="gene designation" value="Cd200r1l"/>
</dbReference>
<dbReference type="Reactome" id="R-RNO-198933">
    <property type="pathway name" value="Immunoregulatory interactions between a Lymphoid and a non-Lymphoid cell"/>
</dbReference>
<keyword evidence="6" id="KW-1015">Disulfide bond</keyword>
<keyword evidence="7" id="KW-0675">Receptor</keyword>
<comment type="subcellular location">
    <subcellularLocation>
        <location evidence="1">Membrane</location>
        <topology evidence="1">Single-pass type I membrane protein</topology>
    </subcellularLocation>
</comment>
<evidence type="ECO:0000256" key="4">
    <source>
        <dbReference type="ARBA" id="ARBA00022989"/>
    </source>
</evidence>
<dbReference type="InParanoid" id="D3ZJX0"/>
<proteinExistence type="inferred from homology"/>
<organism evidence="12 13">
    <name type="scientific">Rattus norvegicus</name>
    <name type="common">Rat</name>
    <dbReference type="NCBI Taxonomy" id="10116"/>
    <lineage>
        <taxon>Eukaryota</taxon>
        <taxon>Metazoa</taxon>
        <taxon>Chordata</taxon>
        <taxon>Craniata</taxon>
        <taxon>Vertebrata</taxon>
        <taxon>Euteleostomi</taxon>
        <taxon>Mammalia</taxon>
        <taxon>Eutheria</taxon>
        <taxon>Euarchontoglires</taxon>
        <taxon>Glires</taxon>
        <taxon>Rodentia</taxon>
        <taxon>Myomorpha</taxon>
        <taxon>Muroidea</taxon>
        <taxon>Muridae</taxon>
        <taxon>Murinae</taxon>
        <taxon>Rattus</taxon>
    </lineage>
</organism>
<reference evidence="12" key="2">
    <citation type="submission" date="2025-08" db="UniProtKB">
        <authorList>
            <consortium name="Ensembl"/>
        </authorList>
    </citation>
    <scope>IDENTIFICATION</scope>
    <source>
        <strain evidence="12">Brown Norway</strain>
    </source>
</reference>
<dbReference type="Pfam" id="PF08205">
    <property type="entry name" value="C2-set_2"/>
    <property type="match status" value="1"/>
</dbReference>
<dbReference type="eggNOG" id="ENOG502S9IV">
    <property type="taxonomic scope" value="Eukaryota"/>
</dbReference>
<dbReference type="GO" id="GO:0038023">
    <property type="term" value="F:signaling receptor activity"/>
    <property type="evidence" value="ECO:0000318"/>
    <property type="project" value="GO_Central"/>
</dbReference>